<reference evidence="4" key="1">
    <citation type="submission" date="2012-12" db="EMBL/GenBank/DDBJ databases">
        <authorList>
            <person name="Hellsten U."/>
            <person name="Grimwood J."/>
            <person name="Chapman J.A."/>
            <person name="Shapiro H."/>
            <person name="Aerts A."/>
            <person name="Otillar R.P."/>
            <person name="Terry A.Y."/>
            <person name="Boore J.L."/>
            <person name="Simakov O."/>
            <person name="Marletaz F."/>
            <person name="Cho S.-J."/>
            <person name="Edsinger-Gonzales E."/>
            <person name="Havlak P."/>
            <person name="Kuo D.-H."/>
            <person name="Larsson T."/>
            <person name="Lv J."/>
            <person name="Arendt D."/>
            <person name="Savage R."/>
            <person name="Osoegawa K."/>
            <person name="de Jong P."/>
            <person name="Lindberg D.R."/>
            <person name="Seaver E.C."/>
            <person name="Weisblat D.A."/>
            <person name="Putnam N.H."/>
            <person name="Grigoriev I.V."/>
            <person name="Rokhsar D.S."/>
        </authorList>
    </citation>
    <scope>NUCLEOTIDE SEQUENCE</scope>
</reference>
<proteinExistence type="predicted"/>
<dbReference type="CTD" id="20205631"/>
<dbReference type="OrthoDB" id="10072198at2759"/>
<dbReference type="AlphaFoldDB" id="T1F9Y2"/>
<dbReference type="EnsemblMetazoa" id="HelroT175948">
    <property type="protein sequence ID" value="HelroP175948"/>
    <property type="gene ID" value="HelroG175948"/>
</dbReference>
<dbReference type="HOGENOM" id="CLU_1549307_0_0_1"/>
<sequence length="173" mass="19719">MQSKIKNVSRLISYKFLKCLILWHLPLMIVIKVVALMIVKSDGLDIFVVTESWHGSSKNPSIALSTPPGYRFVDCVRDHDLLHGVEEAITSKNFDCVRLRSCRSDYLAILFTEFIAAVKHIFDNRCRKSFQVLLPLRCVDILDEMKNGVQLIVENSVKGEDINDLKSNVQQIV</sequence>
<dbReference type="EMBL" id="AMQM01005487">
    <property type="status" value="NOT_ANNOTATED_CDS"/>
    <property type="molecule type" value="Genomic_DNA"/>
</dbReference>
<keyword evidence="4" id="KW-1185">Reference proteome</keyword>
<evidence type="ECO:0000313" key="3">
    <source>
        <dbReference type="EnsemblMetazoa" id="HelroP175948"/>
    </source>
</evidence>
<accession>T1F9Y2</accession>
<dbReference type="InParanoid" id="T1F9Y2"/>
<evidence type="ECO:0000313" key="4">
    <source>
        <dbReference type="Proteomes" id="UP000015101"/>
    </source>
</evidence>
<dbReference type="RefSeq" id="XP_009021557.1">
    <property type="nucleotide sequence ID" value="XM_009023309.1"/>
</dbReference>
<reference evidence="3" key="3">
    <citation type="submission" date="2015-06" db="UniProtKB">
        <authorList>
            <consortium name="EnsemblMetazoa"/>
        </authorList>
    </citation>
    <scope>IDENTIFICATION</scope>
</reference>
<dbReference type="Proteomes" id="UP000015101">
    <property type="component" value="Unassembled WGS sequence"/>
</dbReference>
<keyword evidence="1" id="KW-1133">Transmembrane helix</keyword>
<dbReference type="EMBL" id="KB096945">
    <property type="protein sequence ID" value="ESO00507.1"/>
    <property type="molecule type" value="Genomic_DNA"/>
</dbReference>
<feature type="transmembrane region" description="Helical" evidence="1">
    <location>
        <begin position="20"/>
        <end position="39"/>
    </location>
</feature>
<dbReference type="KEGG" id="hro:HELRODRAFT_175948"/>
<evidence type="ECO:0000256" key="1">
    <source>
        <dbReference type="SAM" id="Phobius"/>
    </source>
</evidence>
<keyword evidence="1" id="KW-0472">Membrane</keyword>
<dbReference type="GeneID" id="20205631"/>
<evidence type="ECO:0000313" key="2">
    <source>
        <dbReference type="EMBL" id="ESO00507.1"/>
    </source>
</evidence>
<keyword evidence="1" id="KW-0812">Transmembrane</keyword>
<organism evidence="3 4">
    <name type="scientific">Helobdella robusta</name>
    <name type="common">Californian leech</name>
    <dbReference type="NCBI Taxonomy" id="6412"/>
    <lineage>
        <taxon>Eukaryota</taxon>
        <taxon>Metazoa</taxon>
        <taxon>Spiralia</taxon>
        <taxon>Lophotrochozoa</taxon>
        <taxon>Annelida</taxon>
        <taxon>Clitellata</taxon>
        <taxon>Hirudinea</taxon>
        <taxon>Rhynchobdellida</taxon>
        <taxon>Glossiphoniidae</taxon>
        <taxon>Helobdella</taxon>
    </lineage>
</organism>
<reference evidence="2 4" key="2">
    <citation type="journal article" date="2013" name="Nature">
        <title>Insights into bilaterian evolution from three spiralian genomes.</title>
        <authorList>
            <person name="Simakov O."/>
            <person name="Marletaz F."/>
            <person name="Cho S.J."/>
            <person name="Edsinger-Gonzales E."/>
            <person name="Havlak P."/>
            <person name="Hellsten U."/>
            <person name="Kuo D.H."/>
            <person name="Larsson T."/>
            <person name="Lv J."/>
            <person name="Arendt D."/>
            <person name="Savage R."/>
            <person name="Osoegawa K."/>
            <person name="de Jong P."/>
            <person name="Grimwood J."/>
            <person name="Chapman J.A."/>
            <person name="Shapiro H."/>
            <person name="Aerts A."/>
            <person name="Otillar R.P."/>
            <person name="Terry A.Y."/>
            <person name="Boore J.L."/>
            <person name="Grigoriev I.V."/>
            <person name="Lindberg D.R."/>
            <person name="Seaver E.C."/>
            <person name="Weisblat D.A."/>
            <person name="Putnam N.H."/>
            <person name="Rokhsar D.S."/>
        </authorList>
    </citation>
    <scope>NUCLEOTIDE SEQUENCE</scope>
</reference>
<name>T1F9Y2_HELRO</name>
<protein>
    <submittedName>
        <fullName evidence="2 3">Uncharacterized protein</fullName>
    </submittedName>
</protein>
<gene>
    <name evidence="3" type="primary">20205631</name>
    <name evidence="2" type="ORF">HELRODRAFT_175948</name>
</gene>